<keyword evidence="1" id="KW-1133">Transmembrane helix</keyword>
<reference evidence="2 3" key="1">
    <citation type="submission" date="2016-10" db="EMBL/GenBank/DDBJ databases">
        <authorList>
            <person name="de Groot N.N."/>
        </authorList>
    </citation>
    <scope>NUCLEOTIDE SEQUENCE [LARGE SCALE GENOMIC DNA]</scope>
    <source>
        <strain evidence="2 3">DSM 21668</strain>
    </source>
</reference>
<dbReference type="STRING" id="563176.SAMN04488090_0561"/>
<evidence type="ECO:0000313" key="2">
    <source>
        <dbReference type="EMBL" id="SDL26904.1"/>
    </source>
</evidence>
<dbReference type="Proteomes" id="UP000198901">
    <property type="component" value="Unassembled WGS sequence"/>
</dbReference>
<keyword evidence="1" id="KW-0812">Transmembrane</keyword>
<name>A0A1G9IPQ8_9BACT</name>
<protein>
    <submittedName>
        <fullName evidence="2">Uncharacterized protein</fullName>
    </submittedName>
</protein>
<accession>A0A1G9IPQ8</accession>
<feature type="transmembrane region" description="Helical" evidence="1">
    <location>
        <begin position="50"/>
        <end position="73"/>
    </location>
</feature>
<evidence type="ECO:0000313" key="3">
    <source>
        <dbReference type="Proteomes" id="UP000198901"/>
    </source>
</evidence>
<sequence length="75" mass="8099">MGAVAYKLIQFLGSEPKLMLTLVHFVLTLAGTIALLTLHSLNWFGITEYILWIAGVFAAGLLVLIVNLGLSLVSK</sequence>
<keyword evidence="3" id="KW-1185">Reference proteome</keyword>
<evidence type="ECO:0000256" key="1">
    <source>
        <dbReference type="SAM" id="Phobius"/>
    </source>
</evidence>
<proteinExistence type="predicted"/>
<feature type="transmembrane region" description="Helical" evidence="1">
    <location>
        <begin position="18"/>
        <end position="38"/>
    </location>
</feature>
<organism evidence="2 3">
    <name type="scientific">Siphonobacter aquaeclarae</name>
    <dbReference type="NCBI Taxonomy" id="563176"/>
    <lineage>
        <taxon>Bacteria</taxon>
        <taxon>Pseudomonadati</taxon>
        <taxon>Bacteroidota</taxon>
        <taxon>Cytophagia</taxon>
        <taxon>Cytophagales</taxon>
        <taxon>Cytophagaceae</taxon>
        <taxon>Siphonobacter</taxon>
    </lineage>
</organism>
<dbReference type="AlphaFoldDB" id="A0A1G9IPQ8"/>
<keyword evidence="1" id="KW-0472">Membrane</keyword>
<gene>
    <name evidence="2" type="ORF">SAMN04488090_0561</name>
</gene>
<dbReference type="EMBL" id="FNGS01000001">
    <property type="protein sequence ID" value="SDL26904.1"/>
    <property type="molecule type" value="Genomic_DNA"/>
</dbReference>